<dbReference type="EMBL" id="GL385400">
    <property type="protein sequence ID" value="EJT71489.1"/>
    <property type="molecule type" value="Genomic_DNA"/>
</dbReference>
<reference evidence="2" key="3">
    <citation type="submission" date="2010-09" db="EMBL/GenBank/DDBJ databases">
        <title>Annotation of Gaeumannomyces graminis var. tritici R3-111a-1.</title>
        <authorList>
            <consortium name="The Broad Institute Genome Sequencing Platform"/>
            <person name="Ma L.-J."/>
            <person name="Dead R."/>
            <person name="Young S.K."/>
            <person name="Zeng Q."/>
            <person name="Gargeya S."/>
            <person name="Fitzgerald M."/>
            <person name="Haas B."/>
            <person name="Abouelleil A."/>
            <person name="Alvarado L."/>
            <person name="Arachchi H.M."/>
            <person name="Berlin A."/>
            <person name="Brown A."/>
            <person name="Chapman S.B."/>
            <person name="Chen Z."/>
            <person name="Dunbar C."/>
            <person name="Freedman E."/>
            <person name="Gearin G."/>
            <person name="Gellesch M."/>
            <person name="Goldberg J."/>
            <person name="Griggs A."/>
            <person name="Gujja S."/>
            <person name="Heiman D."/>
            <person name="Howarth C."/>
            <person name="Larson L."/>
            <person name="Lui A."/>
            <person name="MacDonald P.J.P."/>
            <person name="Mehta T."/>
            <person name="Montmayeur A."/>
            <person name="Murphy C."/>
            <person name="Neiman D."/>
            <person name="Pearson M."/>
            <person name="Priest M."/>
            <person name="Roberts A."/>
            <person name="Saif S."/>
            <person name="Shea T."/>
            <person name="Shenoy N."/>
            <person name="Sisk P."/>
            <person name="Stolte C."/>
            <person name="Sykes S."/>
            <person name="Yandava C."/>
            <person name="Wortman J."/>
            <person name="Nusbaum C."/>
            <person name="Birren B."/>
        </authorList>
    </citation>
    <scope>NUCLEOTIDE SEQUENCE</scope>
    <source>
        <strain evidence="2">R3-111a-1</strain>
    </source>
</reference>
<accession>J3PB73</accession>
<dbReference type="HOGENOM" id="CLU_2073321_0_0_1"/>
<dbReference type="RefSeq" id="XP_009226886.1">
    <property type="nucleotide sequence ID" value="XM_009228622.1"/>
</dbReference>
<reference evidence="4" key="1">
    <citation type="submission" date="2010-07" db="EMBL/GenBank/DDBJ databases">
        <title>The genome sequence of Gaeumannomyces graminis var. tritici strain R3-111a-1.</title>
        <authorList>
            <consortium name="The Broad Institute Genome Sequencing Platform"/>
            <person name="Ma L.-J."/>
            <person name="Dead R."/>
            <person name="Young S."/>
            <person name="Zeng Q."/>
            <person name="Koehrsen M."/>
            <person name="Alvarado L."/>
            <person name="Berlin A."/>
            <person name="Chapman S.B."/>
            <person name="Chen Z."/>
            <person name="Freedman E."/>
            <person name="Gellesch M."/>
            <person name="Goldberg J."/>
            <person name="Griggs A."/>
            <person name="Gujja S."/>
            <person name="Heilman E.R."/>
            <person name="Heiman D."/>
            <person name="Hepburn T."/>
            <person name="Howarth C."/>
            <person name="Jen D."/>
            <person name="Larson L."/>
            <person name="Mehta T."/>
            <person name="Neiman D."/>
            <person name="Pearson M."/>
            <person name="Roberts A."/>
            <person name="Saif S."/>
            <person name="Shea T."/>
            <person name="Shenoy N."/>
            <person name="Sisk P."/>
            <person name="Stolte C."/>
            <person name="Sykes S."/>
            <person name="Walk T."/>
            <person name="White J."/>
            <person name="Yandava C."/>
            <person name="Haas B."/>
            <person name="Nusbaum C."/>
            <person name="Birren B."/>
        </authorList>
    </citation>
    <scope>NUCLEOTIDE SEQUENCE [LARGE SCALE GENOMIC DNA]</scope>
    <source>
        <strain evidence="4">R3-111a-1</strain>
    </source>
</reference>
<gene>
    <name evidence="3" type="primary">20351204</name>
    <name evidence="2" type="ORF">GGTG_10746</name>
</gene>
<dbReference type="Proteomes" id="UP000006039">
    <property type="component" value="Unassembled WGS sequence"/>
</dbReference>
<name>J3PB73_GAET3</name>
<dbReference type="VEuPathDB" id="FungiDB:GGTG_10746"/>
<dbReference type="AlphaFoldDB" id="J3PB73"/>
<keyword evidence="1" id="KW-0732">Signal</keyword>
<evidence type="ECO:0008006" key="5">
    <source>
        <dbReference type="Google" id="ProtNLM"/>
    </source>
</evidence>
<dbReference type="GeneID" id="20351204"/>
<evidence type="ECO:0000313" key="4">
    <source>
        <dbReference type="Proteomes" id="UP000006039"/>
    </source>
</evidence>
<proteinExistence type="predicted"/>
<protein>
    <recommendedName>
        <fullName evidence="5">Secreted protein</fullName>
    </recommendedName>
</protein>
<reference evidence="2" key="2">
    <citation type="submission" date="2010-07" db="EMBL/GenBank/DDBJ databases">
        <authorList>
            <consortium name="The Broad Institute Genome Sequencing Platform"/>
            <consortium name="Broad Institute Genome Sequencing Center for Infectious Disease"/>
            <person name="Ma L.-J."/>
            <person name="Dead R."/>
            <person name="Young S."/>
            <person name="Zeng Q."/>
            <person name="Koehrsen M."/>
            <person name="Alvarado L."/>
            <person name="Berlin A."/>
            <person name="Chapman S.B."/>
            <person name="Chen Z."/>
            <person name="Freedman E."/>
            <person name="Gellesch M."/>
            <person name="Goldberg J."/>
            <person name="Griggs A."/>
            <person name="Gujja S."/>
            <person name="Heilman E.R."/>
            <person name="Heiman D."/>
            <person name="Hepburn T."/>
            <person name="Howarth C."/>
            <person name="Jen D."/>
            <person name="Larson L."/>
            <person name="Mehta T."/>
            <person name="Neiman D."/>
            <person name="Pearson M."/>
            <person name="Roberts A."/>
            <person name="Saif S."/>
            <person name="Shea T."/>
            <person name="Shenoy N."/>
            <person name="Sisk P."/>
            <person name="Stolte C."/>
            <person name="Sykes S."/>
            <person name="Walk T."/>
            <person name="White J."/>
            <person name="Yandava C."/>
            <person name="Haas B."/>
            <person name="Nusbaum C."/>
            <person name="Birren B."/>
        </authorList>
    </citation>
    <scope>NUCLEOTIDE SEQUENCE</scope>
    <source>
        <strain evidence="2">R3-111a-1</strain>
    </source>
</reference>
<reference evidence="3" key="4">
    <citation type="journal article" date="2015" name="G3 (Bethesda)">
        <title>Genome sequences of three phytopathogenic species of the Magnaporthaceae family of fungi.</title>
        <authorList>
            <person name="Okagaki L.H."/>
            <person name="Nunes C.C."/>
            <person name="Sailsbery J."/>
            <person name="Clay B."/>
            <person name="Brown D."/>
            <person name="John T."/>
            <person name="Oh Y."/>
            <person name="Young N."/>
            <person name="Fitzgerald M."/>
            <person name="Haas B.J."/>
            <person name="Zeng Q."/>
            <person name="Young S."/>
            <person name="Adiconis X."/>
            <person name="Fan L."/>
            <person name="Levin J.Z."/>
            <person name="Mitchell T.K."/>
            <person name="Okubara P.A."/>
            <person name="Farman M.L."/>
            <person name="Kohn L.M."/>
            <person name="Birren B."/>
            <person name="Ma L.-J."/>
            <person name="Dean R.A."/>
        </authorList>
    </citation>
    <scope>NUCLEOTIDE SEQUENCE</scope>
    <source>
        <strain evidence="3">R3-111a-1</strain>
    </source>
</reference>
<feature type="chain" id="PRO_5015095190" description="Secreted protein" evidence="1">
    <location>
        <begin position="19"/>
        <end position="118"/>
    </location>
</feature>
<keyword evidence="4" id="KW-1185">Reference proteome</keyword>
<evidence type="ECO:0000313" key="3">
    <source>
        <dbReference type="EnsemblFungi" id="EJT71489"/>
    </source>
</evidence>
<feature type="signal peptide" evidence="1">
    <location>
        <begin position="1"/>
        <end position="18"/>
    </location>
</feature>
<reference evidence="3" key="5">
    <citation type="submission" date="2018-04" db="UniProtKB">
        <authorList>
            <consortium name="EnsemblFungi"/>
        </authorList>
    </citation>
    <scope>IDENTIFICATION</scope>
    <source>
        <strain evidence="3">R3-111a-1</strain>
    </source>
</reference>
<evidence type="ECO:0000313" key="2">
    <source>
        <dbReference type="EMBL" id="EJT71489.1"/>
    </source>
</evidence>
<dbReference type="EnsemblFungi" id="EJT71489">
    <property type="protein sequence ID" value="EJT71489"/>
    <property type="gene ID" value="GGTG_10746"/>
</dbReference>
<sequence>MKATLFFLLLAGITVGLTTQTHLRACVGACRPLADICFIRRWAQAGQVGIFKSQLLCVWPHLRSSLGRSLGRSAGQPKAATRADGATLFETDAQIDACSSWHGAICRVCKCLHTCTCS</sequence>
<organism evidence="2">
    <name type="scientific">Gaeumannomyces tritici (strain R3-111a-1)</name>
    <name type="common">Wheat and barley take-all root rot fungus</name>
    <name type="synonym">Gaeumannomyces graminis var. tritici</name>
    <dbReference type="NCBI Taxonomy" id="644352"/>
    <lineage>
        <taxon>Eukaryota</taxon>
        <taxon>Fungi</taxon>
        <taxon>Dikarya</taxon>
        <taxon>Ascomycota</taxon>
        <taxon>Pezizomycotina</taxon>
        <taxon>Sordariomycetes</taxon>
        <taxon>Sordariomycetidae</taxon>
        <taxon>Magnaporthales</taxon>
        <taxon>Magnaporthaceae</taxon>
        <taxon>Gaeumannomyces</taxon>
    </lineage>
</organism>
<evidence type="ECO:0000256" key="1">
    <source>
        <dbReference type="SAM" id="SignalP"/>
    </source>
</evidence>